<protein>
    <submittedName>
        <fullName evidence="2">DUF397 domain-containing protein</fullName>
    </submittedName>
</protein>
<organism evidence="2 3">
    <name type="scientific">Streptomyces carpaticus</name>
    <dbReference type="NCBI Taxonomy" id="285558"/>
    <lineage>
        <taxon>Bacteria</taxon>
        <taxon>Bacillati</taxon>
        <taxon>Actinomycetota</taxon>
        <taxon>Actinomycetes</taxon>
        <taxon>Kitasatosporales</taxon>
        <taxon>Streptomycetaceae</taxon>
        <taxon>Streptomyces</taxon>
    </lineage>
</organism>
<name>A0ABV4ZRJ0_9ACTN</name>
<sequence length="66" mass="7416">MKTKDLRQRCWRKSSYSGAENGDCLEVADTVTGRLPVRDSKLPERVMRVNKEAWTAFTSAIKTGAV</sequence>
<dbReference type="RefSeq" id="WP_375064868.1">
    <property type="nucleotide sequence ID" value="NZ_JBHGBT010000021.1"/>
</dbReference>
<dbReference type="EMBL" id="JBHGBT010000021">
    <property type="protein sequence ID" value="MFB4196741.1"/>
    <property type="molecule type" value="Genomic_DNA"/>
</dbReference>
<evidence type="ECO:0000313" key="2">
    <source>
        <dbReference type="EMBL" id="MFB4196741.1"/>
    </source>
</evidence>
<dbReference type="InterPro" id="IPR007278">
    <property type="entry name" value="DUF397"/>
</dbReference>
<evidence type="ECO:0000259" key="1">
    <source>
        <dbReference type="Pfam" id="PF04149"/>
    </source>
</evidence>
<accession>A0ABV4ZRJ0</accession>
<gene>
    <name evidence="2" type="ORF">ACE11A_20575</name>
</gene>
<evidence type="ECO:0000313" key="3">
    <source>
        <dbReference type="Proteomes" id="UP001577267"/>
    </source>
</evidence>
<dbReference type="Pfam" id="PF04149">
    <property type="entry name" value="DUF397"/>
    <property type="match status" value="1"/>
</dbReference>
<comment type="caution">
    <text evidence="2">The sequence shown here is derived from an EMBL/GenBank/DDBJ whole genome shotgun (WGS) entry which is preliminary data.</text>
</comment>
<dbReference type="Proteomes" id="UP001577267">
    <property type="component" value="Unassembled WGS sequence"/>
</dbReference>
<reference evidence="2 3" key="1">
    <citation type="submission" date="2024-09" db="EMBL/GenBank/DDBJ databases">
        <title>Draft genome sequence of multifaceted antimicrobials producing Streptomyces sp. strain FH1.</title>
        <authorList>
            <person name="Hassan F."/>
            <person name="Ali H."/>
            <person name="Hassan N."/>
            <person name="Nawaz A."/>
        </authorList>
    </citation>
    <scope>NUCLEOTIDE SEQUENCE [LARGE SCALE GENOMIC DNA]</scope>
    <source>
        <strain evidence="2 3">FH1</strain>
    </source>
</reference>
<keyword evidence="3" id="KW-1185">Reference proteome</keyword>
<proteinExistence type="predicted"/>
<feature type="domain" description="DUF397" evidence="1">
    <location>
        <begin position="11"/>
        <end position="62"/>
    </location>
</feature>